<dbReference type="Proteomes" id="UP000187280">
    <property type="component" value="Unassembled WGS sequence"/>
</dbReference>
<feature type="domain" description="DUF418" evidence="2">
    <location>
        <begin position="223"/>
        <end position="381"/>
    </location>
</feature>
<dbReference type="AlphaFoldDB" id="A0A1H4BPT5"/>
<dbReference type="InterPro" id="IPR007349">
    <property type="entry name" value="DUF418"/>
</dbReference>
<proteinExistence type="predicted"/>
<dbReference type="GeneID" id="97764647"/>
<evidence type="ECO:0000256" key="1">
    <source>
        <dbReference type="SAM" id="Phobius"/>
    </source>
</evidence>
<feature type="transmembrane region" description="Helical" evidence="1">
    <location>
        <begin position="209"/>
        <end position="229"/>
    </location>
</feature>
<dbReference type="InterPro" id="IPR052529">
    <property type="entry name" value="Bact_Transport_Assoc"/>
</dbReference>
<gene>
    <name evidence="3" type="ORF">SAMN02982996_01769</name>
</gene>
<feature type="transmembrane region" description="Helical" evidence="1">
    <location>
        <begin position="145"/>
        <end position="162"/>
    </location>
</feature>
<feature type="transmembrane region" description="Helical" evidence="1">
    <location>
        <begin position="344"/>
        <end position="364"/>
    </location>
</feature>
<feature type="transmembrane region" description="Helical" evidence="1">
    <location>
        <begin position="282"/>
        <end position="300"/>
    </location>
</feature>
<evidence type="ECO:0000313" key="4">
    <source>
        <dbReference type="Proteomes" id="UP000187280"/>
    </source>
</evidence>
<feature type="transmembrane region" description="Helical" evidence="1">
    <location>
        <begin position="12"/>
        <end position="36"/>
    </location>
</feature>
<protein>
    <recommendedName>
        <fullName evidence="2">DUF418 domain-containing protein</fullName>
    </recommendedName>
</protein>
<organism evidence="3 4">
    <name type="scientific">Lonsdalea quercina</name>
    <dbReference type="NCBI Taxonomy" id="71657"/>
    <lineage>
        <taxon>Bacteria</taxon>
        <taxon>Pseudomonadati</taxon>
        <taxon>Pseudomonadota</taxon>
        <taxon>Gammaproteobacteria</taxon>
        <taxon>Enterobacterales</taxon>
        <taxon>Pectobacteriaceae</taxon>
        <taxon>Lonsdalea</taxon>
    </lineage>
</organism>
<feature type="transmembrane region" description="Helical" evidence="1">
    <location>
        <begin position="241"/>
        <end position="262"/>
    </location>
</feature>
<accession>A0A1H4BPT5</accession>
<dbReference type="RefSeq" id="WP_074728408.1">
    <property type="nucleotide sequence ID" value="NZ_FNQS01000005.1"/>
</dbReference>
<name>A0A1H4BPT5_9GAMM</name>
<evidence type="ECO:0000259" key="2">
    <source>
        <dbReference type="Pfam" id="PF04235"/>
    </source>
</evidence>
<dbReference type="NCBIfam" id="NF008093">
    <property type="entry name" value="PRK10835.1"/>
    <property type="match status" value="1"/>
</dbReference>
<feature type="transmembrane region" description="Helical" evidence="1">
    <location>
        <begin position="91"/>
        <end position="109"/>
    </location>
</feature>
<dbReference type="PANTHER" id="PTHR30590">
    <property type="entry name" value="INNER MEMBRANE PROTEIN"/>
    <property type="match status" value="1"/>
</dbReference>
<feature type="transmembrane region" description="Helical" evidence="1">
    <location>
        <begin position="56"/>
        <end position="79"/>
    </location>
</feature>
<reference evidence="3 4" key="1">
    <citation type="submission" date="2016-10" db="EMBL/GenBank/DDBJ databases">
        <authorList>
            <person name="de Groot N.N."/>
        </authorList>
    </citation>
    <scope>NUCLEOTIDE SEQUENCE [LARGE SCALE GENOMIC DNA]</scope>
    <source>
        <strain evidence="3 4">ATCC 29281</strain>
    </source>
</reference>
<dbReference type="EMBL" id="FNQS01000005">
    <property type="protein sequence ID" value="SEA50118.1"/>
    <property type="molecule type" value="Genomic_DNA"/>
</dbReference>
<sequence length="393" mass="44400">MVTPSRVQQPRIATLDFVRGVALLGILLMNVSAFGLPEAAYLNPAYNGLPSVRDAWTWAIMDIFVQGKFLTMFALLFGASLQLLQPRGRSWIHARLFWLMIFGLIHSLFFWDGDILLDYGLIGLVCCGMLRMADSPSMLLRAGTIMYLAGIAILVVLSQLLSQTGGRFWQPGPADLAYEAHWLVTGGPEAWSNRLSMLSQSLLSMGVQYGWLLCGAMLLGGALMRSGWLKGEFSLSHYRKVALVLLVPALIIDSAGVAAQWHLNWEYRWCGLLLQIPGELSAPLQAIGYLALCYGYWPTLRHWRLTKWISDIGRMALSSYLLQTLICTTLFYRLGWFMKLDRLALLALVPPIWLVNLLFAHYWLRVFRQGPMEWLWRRLTRFVAGKPDVAISE</sequence>
<dbReference type="STRING" id="71657.SAMN02982996_01769"/>
<keyword evidence="1" id="KW-1133">Transmembrane helix</keyword>
<dbReference type="PANTHER" id="PTHR30590:SF2">
    <property type="entry name" value="INNER MEMBRANE PROTEIN"/>
    <property type="match status" value="1"/>
</dbReference>
<feature type="transmembrane region" description="Helical" evidence="1">
    <location>
        <begin position="312"/>
        <end position="332"/>
    </location>
</feature>
<keyword evidence="1" id="KW-0472">Membrane</keyword>
<evidence type="ECO:0000313" key="3">
    <source>
        <dbReference type="EMBL" id="SEA50118.1"/>
    </source>
</evidence>
<keyword evidence="1" id="KW-0812">Transmembrane</keyword>
<keyword evidence="4" id="KW-1185">Reference proteome</keyword>
<feature type="transmembrane region" description="Helical" evidence="1">
    <location>
        <begin position="115"/>
        <end position="133"/>
    </location>
</feature>
<dbReference type="Pfam" id="PF04235">
    <property type="entry name" value="DUF418"/>
    <property type="match status" value="1"/>
</dbReference>
<dbReference type="eggNOG" id="COG2311">
    <property type="taxonomic scope" value="Bacteria"/>
</dbReference>